<dbReference type="NCBIfam" id="TIGR01493">
    <property type="entry name" value="HAD-SF-IA-v2"/>
    <property type="match status" value="1"/>
</dbReference>
<proteinExistence type="inferred from homology"/>
<dbReference type="InterPro" id="IPR036412">
    <property type="entry name" value="HAD-like_sf"/>
</dbReference>
<dbReference type="InterPro" id="IPR041492">
    <property type="entry name" value="HAD_2"/>
</dbReference>
<evidence type="ECO:0000313" key="3">
    <source>
        <dbReference type="EMBL" id="EWH12708.1"/>
    </source>
</evidence>
<sequence length="222" mass="25288">MKYTLAFDVYGTLINTSSVLVSLEKLLGKDTAKPFMDTWRDKQLEYSFRRGLMDKYTDFSICTDNALNFACKKFNVTLSCEQKEALLNEYTVLPAFDDVKDALEDLKTAGHRLFAFSNGSKEAVTKLLKTASIFNYFEDVISGENVKMFKPSPIVYDYFLESTNAKKEESWLISSNNFDVIGSKMFGMHSAWVQRTPDAIMDPWGIEPTTTIHNLTELVKNL</sequence>
<dbReference type="Gene3D" id="1.10.150.240">
    <property type="entry name" value="Putative phosphatase, domain 2"/>
    <property type="match status" value="1"/>
</dbReference>
<dbReference type="SUPFAM" id="SSF56784">
    <property type="entry name" value="HAD-like"/>
    <property type="match status" value="1"/>
</dbReference>
<keyword evidence="4" id="KW-1185">Reference proteome</keyword>
<evidence type="ECO:0000256" key="2">
    <source>
        <dbReference type="ARBA" id="ARBA00022801"/>
    </source>
</evidence>
<dbReference type="PANTHER" id="PTHR43316:SF3">
    <property type="entry name" value="HALOACID DEHALOGENASE, TYPE II (AFU_ORTHOLOGUE AFUA_2G07750)-RELATED"/>
    <property type="match status" value="1"/>
</dbReference>
<dbReference type="Pfam" id="PF13419">
    <property type="entry name" value="HAD_2"/>
    <property type="match status" value="1"/>
</dbReference>
<dbReference type="PANTHER" id="PTHR43316">
    <property type="entry name" value="HYDROLASE, HALOACID DELAHOGENASE-RELATED"/>
    <property type="match status" value="1"/>
</dbReference>
<dbReference type="InterPro" id="IPR051540">
    <property type="entry name" value="S-2-haloacid_dehalogenase"/>
</dbReference>
<evidence type="ECO:0000256" key="1">
    <source>
        <dbReference type="ARBA" id="ARBA00008106"/>
    </source>
</evidence>
<dbReference type="Gene3D" id="3.40.50.1000">
    <property type="entry name" value="HAD superfamily/HAD-like"/>
    <property type="match status" value="1"/>
</dbReference>
<comment type="similarity">
    <text evidence="1">Belongs to the HAD-like hydrolase superfamily. S-2-haloalkanoic acid dehalogenase family.</text>
</comment>
<keyword evidence="2" id="KW-0378">Hydrolase</keyword>
<organism evidence="3 4">
    <name type="scientific">Cellulophaga geojensis KL-A</name>
    <dbReference type="NCBI Taxonomy" id="1328323"/>
    <lineage>
        <taxon>Bacteria</taxon>
        <taxon>Pseudomonadati</taxon>
        <taxon>Bacteroidota</taxon>
        <taxon>Flavobacteriia</taxon>
        <taxon>Flavobacteriales</taxon>
        <taxon>Flavobacteriaceae</taxon>
        <taxon>Cellulophaga</taxon>
    </lineage>
</organism>
<dbReference type="SFLD" id="SFLDG01129">
    <property type="entry name" value="C1.5:_HAD__Beta-PGM__Phosphata"/>
    <property type="match status" value="1"/>
</dbReference>
<dbReference type="NCBIfam" id="TIGR01428">
    <property type="entry name" value="HAD_type_II"/>
    <property type="match status" value="1"/>
</dbReference>
<dbReference type="SFLD" id="SFLDS00003">
    <property type="entry name" value="Haloacid_Dehalogenase"/>
    <property type="match status" value="1"/>
</dbReference>
<evidence type="ECO:0000313" key="4">
    <source>
        <dbReference type="Proteomes" id="UP000019275"/>
    </source>
</evidence>
<name>A0ABP3B4I1_9FLAO</name>
<protein>
    <submittedName>
        <fullName evidence="3">Haloacid dehalogenase</fullName>
    </submittedName>
</protein>
<dbReference type="CDD" id="cd02588">
    <property type="entry name" value="HAD_L2-DEX"/>
    <property type="match status" value="1"/>
</dbReference>
<dbReference type="PRINTS" id="PR00413">
    <property type="entry name" value="HADHALOGNASE"/>
</dbReference>
<accession>A0ABP3B4I1</accession>
<dbReference type="InterPro" id="IPR023198">
    <property type="entry name" value="PGP-like_dom2"/>
</dbReference>
<dbReference type="RefSeq" id="WP_034646298.1">
    <property type="nucleotide sequence ID" value="NZ_ARZX01000018.1"/>
</dbReference>
<reference evidence="3 4" key="1">
    <citation type="journal article" date="2014" name="Genome Announc.">
        <title>Draft Genome Sequence of the Carrageenan-Degrading Bacterium Cellulophaga sp. Strain KL-A, Isolated from Decaying Marine Algae.</title>
        <authorList>
            <person name="Shan D."/>
            <person name="Ying J."/>
            <person name="Li X."/>
            <person name="Gao Z."/>
            <person name="Wei G."/>
            <person name="Shao Z."/>
        </authorList>
    </citation>
    <scope>NUCLEOTIDE SEQUENCE [LARGE SCALE GENOMIC DNA]</scope>
    <source>
        <strain evidence="3 4">KL-A</strain>
    </source>
</reference>
<comment type="caution">
    <text evidence="3">The sequence shown here is derived from an EMBL/GenBank/DDBJ whole genome shotgun (WGS) entry which is preliminary data.</text>
</comment>
<dbReference type="Proteomes" id="UP000019275">
    <property type="component" value="Unassembled WGS sequence"/>
</dbReference>
<dbReference type="InterPro" id="IPR023214">
    <property type="entry name" value="HAD_sf"/>
</dbReference>
<dbReference type="InterPro" id="IPR006328">
    <property type="entry name" value="2-HAD"/>
</dbReference>
<dbReference type="EMBL" id="ARZX01000018">
    <property type="protein sequence ID" value="EWH12708.1"/>
    <property type="molecule type" value="Genomic_DNA"/>
</dbReference>
<gene>
    <name evidence="3" type="ORF">KLA_13019</name>
</gene>
<dbReference type="InterPro" id="IPR006439">
    <property type="entry name" value="HAD-SF_hydro_IA"/>
</dbReference>